<dbReference type="RefSeq" id="WP_073376935.1">
    <property type="nucleotide sequence ID" value="NZ_FQXS01000017.1"/>
</dbReference>
<keyword evidence="4" id="KW-0408">Iron</keyword>
<dbReference type="InterPro" id="IPR058240">
    <property type="entry name" value="rSAM_sf"/>
</dbReference>
<dbReference type="InterPro" id="IPR023404">
    <property type="entry name" value="rSAM_horseshoe"/>
</dbReference>
<dbReference type="SFLD" id="SFLDS00029">
    <property type="entry name" value="Radical_SAM"/>
    <property type="match status" value="1"/>
</dbReference>
<protein>
    <submittedName>
        <fullName evidence="7">B12 binding domain-containing protein</fullName>
    </submittedName>
</protein>
<evidence type="ECO:0000256" key="2">
    <source>
        <dbReference type="ARBA" id="ARBA00022691"/>
    </source>
</evidence>
<sequence>MKITLIDTGSPRNELNEPLAIELLCGNLNFQHQENIDVALFYDEIRKVKGSEFLKEQPSLIGISTKNGSFDRLQEIIESIRKIENNARPIIIVGGVIATFASKEILEIFPEVICVIGEGEDALVGVVKIILKHGHQNQENVKNILAKQDIPNLFFMLGNTFFETNRKTCDLNQLLKPNRYFLGEIIKSNGIVRAESSRGCPWNMCSFCTIKYKYNNSYWRPLPISYVIEDLIDISKHSPRMVYYTDEEFIGPNPERFYEICHQIIDKKASGLIRQNINFFISTSVKSVLTILKDTNMSTILSNMKKAGFTDIFLGVESGSPSQLKRYTKNHTVEESTKAIRLLSDFNVDYGFIMFDPDTTVNELRENITFLTENSLQTHDARMTKRLRIVPKTKLWWRFFEDQKGYVKFDINELELVTNFSSSTVASIHYYFKKFEDNTLSIANMLQSKSRGEIEVDEKRTNLRKKLGKLREENLLFLDACVREAEKGSANVNDKLEDIYNTFVQQYQIEMAQQ</sequence>
<dbReference type="GO" id="GO:0051536">
    <property type="term" value="F:iron-sulfur cluster binding"/>
    <property type="evidence" value="ECO:0007669"/>
    <property type="project" value="UniProtKB-KW"/>
</dbReference>
<dbReference type="OrthoDB" id="9804952at2"/>
<evidence type="ECO:0000256" key="5">
    <source>
        <dbReference type="ARBA" id="ARBA00023014"/>
    </source>
</evidence>
<dbReference type="Pfam" id="PF04055">
    <property type="entry name" value="Radical_SAM"/>
    <property type="match status" value="1"/>
</dbReference>
<dbReference type="SUPFAM" id="SSF102114">
    <property type="entry name" value="Radical SAM enzymes"/>
    <property type="match status" value="1"/>
</dbReference>
<evidence type="ECO:0000259" key="6">
    <source>
        <dbReference type="SMART" id="SM00729"/>
    </source>
</evidence>
<dbReference type="Proteomes" id="UP000184139">
    <property type="component" value="Unassembled WGS sequence"/>
</dbReference>
<dbReference type="AlphaFoldDB" id="A0A1M5X475"/>
<evidence type="ECO:0000256" key="1">
    <source>
        <dbReference type="ARBA" id="ARBA00001966"/>
    </source>
</evidence>
<dbReference type="GO" id="GO:0003824">
    <property type="term" value="F:catalytic activity"/>
    <property type="evidence" value="ECO:0007669"/>
    <property type="project" value="InterPro"/>
</dbReference>
<evidence type="ECO:0000313" key="8">
    <source>
        <dbReference type="Proteomes" id="UP000184139"/>
    </source>
</evidence>
<dbReference type="EMBL" id="FQXS01000017">
    <property type="protein sequence ID" value="SHH94650.1"/>
    <property type="molecule type" value="Genomic_DNA"/>
</dbReference>
<dbReference type="PANTHER" id="PTHR43409">
    <property type="entry name" value="ANAEROBIC MAGNESIUM-PROTOPORPHYRIN IX MONOMETHYL ESTER CYCLASE-RELATED"/>
    <property type="match status" value="1"/>
</dbReference>
<keyword evidence="3" id="KW-0479">Metal-binding</keyword>
<organism evidence="7 8">
    <name type="scientific">Desulfofustis glycolicus DSM 9705</name>
    <dbReference type="NCBI Taxonomy" id="1121409"/>
    <lineage>
        <taxon>Bacteria</taxon>
        <taxon>Pseudomonadati</taxon>
        <taxon>Thermodesulfobacteriota</taxon>
        <taxon>Desulfobulbia</taxon>
        <taxon>Desulfobulbales</taxon>
        <taxon>Desulfocapsaceae</taxon>
        <taxon>Desulfofustis</taxon>
    </lineage>
</organism>
<dbReference type="InterPro" id="IPR007197">
    <property type="entry name" value="rSAM"/>
</dbReference>
<dbReference type="SMART" id="SM00729">
    <property type="entry name" value="Elp3"/>
    <property type="match status" value="1"/>
</dbReference>
<dbReference type="Gene3D" id="3.40.50.280">
    <property type="entry name" value="Cobalamin-binding domain"/>
    <property type="match status" value="1"/>
</dbReference>
<dbReference type="Pfam" id="PF02310">
    <property type="entry name" value="B12-binding"/>
    <property type="match status" value="1"/>
</dbReference>
<dbReference type="GO" id="GO:0031419">
    <property type="term" value="F:cobalamin binding"/>
    <property type="evidence" value="ECO:0007669"/>
    <property type="project" value="InterPro"/>
</dbReference>
<dbReference type="Gene3D" id="3.80.30.20">
    <property type="entry name" value="tm_1862 like domain"/>
    <property type="match status" value="1"/>
</dbReference>
<dbReference type="InterPro" id="IPR051198">
    <property type="entry name" value="BchE-like"/>
</dbReference>
<dbReference type="STRING" id="1121409.SAMN02745124_02735"/>
<name>A0A1M5X475_9BACT</name>
<dbReference type="InterPro" id="IPR006638">
    <property type="entry name" value="Elp3/MiaA/NifB-like_rSAM"/>
</dbReference>
<feature type="domain" description="Elp3/MiaA/NifB-like radical SAM core" evidence="6">
    <location>
        <begin position="190"/>
        <end position="414"/>
    </location>
</feature>
<gene>
    <name evidence="7" type="ORF">SAMN02745124_02735</name>
</gene>
<keyword evidence="2" id="KW-0949">S-adenosyl-L-methionine</keyword>
<keyword evidence="8" id="KW-1185">Reference proteome</keyword>
<accession>A0A1M5X475</accession>
<comment type="cofactor">
    <cofactor evidence="1">
        <name>[4Fe-4S] cluster</name>
        <dbReference type="ChEBI" id="CHEBI:49883"/>
    </cofactor>
</comment>
<reference evidence="7 8" key="1">
    <citation type="submission" date="2016-11" db="EMBL/GenBank/DDBJ databases">
        <authorList>
            <person name="Jaros S."/>
            <person name="Januszkiewicz K."/>
            <person name="Wedrychowicz H."/>
        </authorList>
    </citation>
    <scope>NUCLEOTIDE SEQUENCE [LARGE SCALE GENOMIC DNA]</scope>
    <source>
        <strain evidence="7 8">DSM 9705</strain>
    </source>
</reference>
<evidence type="ECO:0000256" key="3">
    <source>
        <dbReference type="ARBA" id="ARBA00022723"/>
    </source>
</evidence>
<dbReference type="GO" id="GO:0046872">
    <property type="term" value="F:metal ion binding"/>
    <property type="evidence" value="ECO:0007669"/>
    <property type="project" value="UniProtKB-KW"/>
</dbReference>
<dbReference type="InterPro" id="IPR006158">
    <property type="entry name" value="Cobalamin-bd"/>
</dbReference>
<dbReference type="PANTHER" id="PTHR43409:SF7">
    <property type="entry name" value="BLL1977 PROTEIN"/>
    <property type="match status" value="1"/>
</dbReference>
<keyword evidence="5" id="KW-0411">Iron-sulfur</keyword>
<proteinExistence type="predicted"/>
<evidence type="ECO:0000313" key="7">
    <source>
        <dbReference type="EMBL" id="SHH94650.1"/>
    </source>
</evidence>
<evidence type="ECO:0000256" key="4">
    <source>
        <dbReference type="ARBA" id="ARBA00023004"/>
    </source>
</evidence>
<dbReference type="SFLD" id="SFLDG01082">
    <property type="entry name" value="B12-binding_domain_containing"/>
    <property type="match status" value="1"/>
</dbReference>